<proteinExistence type="predicted"/>
<gene>
    <name evidence="1" type="ORF">TNCV_4593241</name>
</gene>
<dbReference type="AlphaFoldDB" id="A0A8X6WFI0"/>
<dbReference type="Proteomes" id="UP000887159">
    <property type="component" value="Unassembled WGS sequence"/>
</dbReference>
<organism evidence="1 2">
    <name type="scientific">Trichonephila clavipes</name>
    <name type="common">Golden silk orbweaver</name>
    <name type="synonym">Nephila clavipes</name>
    <dbReference type="NCBI Taxonomy" id="2585209"/>
    <lineage>
        <taxon>Eukaryota</taxon>
        <taxon>Metazoa</taxon>
        <taxon>Ecdysozoa</taxon>
        <taxon>Arthropoda</taxon>
        <taxon>Chelicerata</taxon>
        <taxon>Arachnida</taxon>
        <taxon>Araneae</taxon>
        <taxon>Araneomorphae</taxon>
        <taxon>Entelegynae</taxon>
        <taxon>Araneoidea</taxon>
        <taxon>Nephilidae</taxon>
        <taxon>Trichonephila</taxon>
    </lineage>
</organism>
<accession>A0A8X6WFI0</accession>
<comment type="caution">
    <text evidence="1">The sequence shown here is derived from an EMBL/GenBank/DDBJ whole genome shotgun (WGS) entry which is preliminary data.</text>
</comment>
<evidence type="ECO:0000313" key="1">
    <source>
        <dbReference type="EMBL" id="GFY33612.1"/>
    </source>
</evidence>
<keyword evidence="2" id="KW-1185">Reference proteome</keyword>
<dbReference type="EMBL" id="BMAU01021418">
    <property type="protein sequence ID" value="GFY33612.1"/>
    <property type="molecule type" value="Genomic_DNA"/>
</dbReference>
<sequence>MSRFACLGRRGSFMENRLGYKTFADFVKFKSMFPAVLMVFSLVECALLVKLFYENKGNASAVVSEIRRRNNPLCEPMSTKGIWAINVSHRYLLMASLRLLTHSSRHQSLRTVARVQFLERLTVLKAPSEKCTENIMLYSPYMNLQTKELLNRDKPQRLSFEVSFLNRMTVDLSWPWNGDVERQSSFLPRWDSQHTELPHFG</sequence>
<protein>
    <submittedName>
        <fullName evidence="1">Uncharacterized protein</fullName>
    </submittedName>
</protein>
<name>A0A8X6WFI0_TRICX</name>
<reference evidence="1" key="1">
    <citation type="submission" date="2020-08" db="EMBL/GenBank/DDBJ databases">
        <title>Multicomponent nature underlies the extraordinary mechanical properties of spider dragline silk.</title>
        <authorList>
            <person name="Kono N."/>
            <person name="Nakamura H."/>
            <person name="Mori M."/>
            <person name="Yoshida Y."/>
            <person name="Ohtoshi R."/>
            <person name="Malay A.D."/>
            <person name="Moran D.A.P."/>
            <person name="Tomita M."/>
            <person name="Numata K."/>
            <person name="Arakawa K."/>
        </authorList>
    </citation>
    <scope>NUCLEOTIDE SEQUENCE</scope>
</reference>
<evidence type="ECO:0000313" key="2">
    <source>
        <dbReference type="Proteomes" id="UP000887159"/>
    </source>
</evidence>